<evidence type="ECO:0000256" key="1">
    <source>
        <dbReference type="SAM" id="SignalP"/>
    </source>
</evidence>
<sequence>MRKINLLLASIFIFLCNGSLWAQLPPIENSATIYLQMKKLNVLGSVLYVAAHPDDENNTLLPYLAKGALYKTAYLSLTRGDGGQNLIGDEQGFELGLIRTEELLAARRIDGSGQYFSRAYEFGFSKSADEALHTWDKDKVLADIVWVIRKYQPDIIITRFPRDKRAGHGHHWASAILANEAFKAAADPTQFPEQFQYGVKPWQAKRILWNTYNFGSVNTTANDQLKIEVGGYNALLGESYGEIGGEARSMHKSQGEGRPRRAGNITEYFTTTGGTPPDSTLMDGINITWTRIKGGAAIIPKVDALLKQYDIQHPEQSIPALVEIYHAIEQLPEQNNWTKEKLKEVKDLIVACSGLMAEVASNNEYAVQGQHMQLQFFVNKRLPAAVQLQQISLASEQTTLFDTTLRTNLSTNNNIAFDKQFPVALQQPISQPYWLAKPMENEGMFTVTDQTLIGRPESKPAYTATFTFMVDDIAFTIQKPVQYKYVDPVRGEVYDPFVVTPPVIVGLQPNVALNNVIRNGKPIRTPDMHLQLQANYNAASVPVTFQLRQGTNVIYSKDTVLQFENGKNYAWTVPLNTVFQTNQPQIIQPSVTLPVLGQKETYHYNLKRIAYNHIPTIHYFYTDSVKVITEPIKVVGTKVGYVAGAGDKLPEAIQQLGYSVQMLQEQDITDEKLRQFDAVIIGIRAYNIHEFLTTKNDILNRYIYNGGNLIIQYFKSNYINNKPVKAGPYSFLVNGSPRVTEENSPVEFVLPKHSVLNYPNTITEKDFEGWVQERSTYQAQTNDTHFEMPLQMHDSGEAPSKGSLLIAPYGKGNVAYVSLVLFRQLPAGVPGAYKLMANLIALPKHN</sequence>
<dbReference type="InterPro" id="IPR003737">
    <property type="entry name" value="GlcNAc_PI_deacetylase-related"/>
</dbReference>
<dbReference type="GO" id="GO:0016811">
    <property type="term" value="F:hydrolase activity, acting on carbon-nitrogen (but not peptide) bonds, in linear amides"/>
    <property type="evidence" value="ECO:0007669"/>
    <property type="project" value="TreeGrafter"/>
</dbReference>
<reference evidence="2 3" key="1">
    <citation type="submission" date="2018-06" db="EMBL/GenBank/DDBJ databases">
        <title>Genomic Encyclopedia of Archaeal and Bacterial Type Strains, Phase II (KMG-II): from individual species to whole genera.</title>
        <authorList>
            <person name="Goeker M."/>
        </authorList>
    </citation>
    <scope>NUCLEOTIDE SEQUENCE [LARGE SCALE GENOMIC DNA]</scope>
    <source>
        <strain evidence="2 3">DSM 23241</strain>
    </source>
</reference>
<gene>
    <name evidence="2" type="ORF">LX80_02711</name>
</gene>
<organism evidence="2 3">
    <name type="scientific">Hydrotalea sandarakina</name>
    <dbReference type="NCBI Taxonomy" id="1004304"/>
    <lineage>
        <taxon>Bacteria</taxon>
        <taxon>Pseudomonadati</taxon>
        <taxon>Bacteroidota</taxon>
        <taxon>Chitinophagia</taxon>
        <taxon>Chitinophagales</taxon>
        <taxon>Chitinophagaceae</taxon>
        <taxon>Hydrotalea</taxon>
    </lineage>
</organism>
<dbReference type="PANTHER" id="PTHR12993">
    <property type="entry name" value="N-ACETYLGLUCOSAMINYL-PHOSPHATIDYLINOSITOL DE-N-ACETYLASE-RELATED"/>
    <property type="match status" value="1"/>
</dbReference>
<dbReference type="SUPFAM" id="SSF102588">
    <property type="entry name" value="LmbE-like"/>
    <property type="match status" value="1"/>
</dbReference>
<dbReference type="Proteomes" id="UP000249720">
    <property type="component" value="Unassembled WGS sequence"/>
</dbReference>
<feature type="signal peptide" evidence="1">
    <location>
        <begin position="1"/>
        <end position="22"/>
    </location>
</feature>
<dbReference type="AlphaFoldDB" id="A0A2W7TA08"/>
<keyword evidence="1" id="KW-0732">Signal</keyword>
<accession>A0A2W7TA08</accession>
<dbReference type="PANTHER" id="PTHR12993:SF26">
    <property type="entry name" value="1D-MYO-INOSITOL 2-ACETAMIDO-2-DEOXY-ALPHA-D-GLUCOPYRANOSIDE DEACETYLASE"/>
    <property type="match status" value="1"/>
</dbReference>
<keyword evidence="3" id="KW-1185">Reference proteome</keyword>
<comment type="caution">
    <text evidence="2">The sequence shown here is derived from an EMBL/GenBank/DDBJ whole genome shotgun (WGS) entry which is preliminary data.</text>
</comment>
<dbReference type="OrthoDB" id="9759749at2"/>
<evidence type="ECO:0000313" key="3">
    <source>
        <dbReference type="Proteomes" id="UP000249720"/>
    </source>
</evidence>
<dbReference type="Gene3D" id="3.40.50.10320">
    <property type="entry name" value="LmbE-like"/>
    <property type="match status" value="1"/>
</dbReference>
<dbReference type="EMBL" id="QKZV01000012">
    <property type="protein sequence ID" value="PZX59992.1"/>
    <property type="molecule type" value="Genomic_DNA"/>
</dbReference>
<protein>
    <submittedName>
        <fullName evidence="2">GlcNAc-PI de-N-acetylase</fullName>
    </submittedName>
</protein>
<dbReference type="InterPro" id="IPR024078">
    <property type="entry name" value="LmbE-like_dom_sf"/>
</dbReference>
<dbReference type="Pfam" id="PF02585">
    <property type="entry name" value="PIG-L"/>
    <property type="match status" value="1"/>
</dbReference>
<dbReference type="RefSeq" id="WP_111297193.1">
    <property type="nucleotide sequence ID" value="NZ_QKZV01000012.1"/>
</dbReference>
<name>A0A2W7TA08_9BACT</name>
<proteinExistence type="predicted"/>
<evidence type="ECO:0000313" key="2">
    <source>
        <dbReference type="EMBL" id="PZX59992.1"/>
    </source>
</evidence>
<dbReference type="SUPFAM" id="SSF52317">
    <property type="entry name" value="Class I glutamine amidotransferase-like"/>
    <property type="match status" value="1"/>
</dbReference>
<feature type="chain" id="PRO_5016106141" evidence="1">
    <location>
        <begin position="23"/>
        <end position="846"/>
    </location>
</feature>
<dbReference type="InterPro" id="IPR029062">
    <property type="entry name" value="Class_I_gatase-like"/>
</dbReference>